<dbReference type="InterPro" id="IPR036291">
    <property type="entry name" value="NAD(P)-bd_dom_sf"/>
</dbReference>
<dbReference type="GO" id="GO:0016491">
    <property type="term" value="F:oxidoreductase activity"/>
    <property type="evidence" value="ECO:0007669"/>
    <property type="project" value="InterPro"/>
</dbReference>
<protein>
    <submittedName>
        <fullName evidence="2">NADPH:quinone reductase-like Zn-dependent oxidoreductase</fullName>
    </submittedName>
</protein>
<dbReference type="PANTHER" id="PTHR45033:SF3">
    <property type="entry name" value="DEHYDROGENASE, PUTATIVE (AFU_ORTHOLOGUE AFUA_2G13270)-RELATED"/>
    <property type="match status" value="1"/>
</dbReference>
<dbReference type="InterPro" id="IPR011032">
    <property type="entry name" value="GroES-like_sf"/>
</dbReference>
<gene>
    <name evidence="2" type="ORF">EV700_1258</name>
</gene>
<dbReference type="AlphaFoldDB" id="A0A4Q7ZAG1"/>
<dbReference type="SMART" id="SM00829">
    <property type="entry name" value="PKS_ER"/>
    <property type="match status" value="1"/>
</dbReference>
<proteinExistence type="predicted"/>
<evidence type="ECO:0000313" key="3">
    <source>
        <dbReference type="Proteomes" id="UP000292423"/>
    </source>
</evidence>
<dbReference type="InterPro" id="IPR052711">
    <property type="entry name" value="Zinc_ADH-like"/>
</dbReference>
<dbReference type="RefSeq" id="WP_130411880.1">
    <property type="nucleotide sequence ID" value="NZ_SHKX01000011.1"/>
</dbReference>
<dbReference type="InterPro" id="IPR020843">
    <property type="entry name" value="ER"/>
</dbReference>
<dbReference type="InterPro" id="IPR013149">
    <property type="entry name" value="ADH-like_C"/>
</dbReference>
<comment type="caution">
    <text evidence="2">The sequence shown here is derived from an EMBL/GenBank/DDBJ whole genome shotgun (WGS) entry which is preliminary data.</text>
</comment>
<dbReference type="Gene3D" id="3.90.180.10">
    <property type="entry name" value="Medium-chain alcohol dehydrogenases, catalytic domain"/>
    <property type="match status" value="1"/>
</dbReference>
<dbReference type="EMBL" id="SHKX01000011">
    <property type="protein sequence ID" value="RZU46873.1"/>
    <property type="molecule type" value="Genomic_DNA"/>
</dbReference>
<sequence>MKALVLTSKEDGVVFNPDYPKPAAGSGEVLVKVKAAALNHRDVWITKGMYAGIKYPTILGSDGVGEVVAVGEGVDDALIGQEVILNPNVGWGDNPRHQLRSYSILGLPKDGTLAEYVVVDADRVRAKPGHLLIEQAAALPLAGMTAYRALFGRAGLQPHEKVLISGVGGGVALFALQFAVACGAQVFVTSGSEDKISRAIAMGAKAGANYKEEGWQKAFAKAHGEMDVIIDSAGGNGFAALVDLVAFGGRIAFYGGGQGNINNLNPQKLFWKQASILGSTMGSDQEFSAMVDFVEKHQIVPVVDSVYTLVNGKAAFEHMANGAQFGKIVVSIA</sequence>
<dbReference type="Pfam" id="PF00107">
    <property type="entry name" value="ADH_zinc_N"/>
    <property type="match status" value="1"/>
</dbReference>
<organism evidence="2 3">
    <name type="scientific">Fluviicoccus keumensis</name>
    <dbReference type="NCBI Taxonomy" id="1435465"/>
    <lineage>
        <taxon>Bacteria</taxon>
        <taxon>Pseudomonadati</taxon>
        <taxon>Pseudomonadota</taxon>
        <taxon>Gammaproteobacteria</taxon>
        <taxon>Moraxellales</taxon>
        <taxon>Moraxellaceae</taxon>
        <taxon>Fluviicoccus</taxon>
    </lineage>
</organism>
<dbReference type="InterPro" id="IPR013154">
    <property type="entry name" value="ADH-like_N"/>
</dbReference>
<reference evidence="2 3" key="1">
    <citation type="submission" date="2019-02" db="EMBL/GenBank/DDBJ databases">
        <title>Genomic Encyclopedia of Type Strains, Phase IV (KMG-IV): sequencing the most valuable type-strain genomes for metagenomic binning, comparative biology and taxonomic classification.</title>
        <authorList>
            <person name="Goeker M."/>
        </authorList>
    </citation>
    <scope>NUCLEOTIDE SEQUENCE [LARGE SCALE GENOMIC DNA]</scope>
    <source>
        <strain evidence="2 3">DSM 105135</strain>
    </source>
</reference>
<dbReference type="Gene3D" id="3.40.50.720">
    <property type="entry name" value="NAD(P)-binding Rossmann-like Domain"/>
    <property type="match status" value="1"/>
</dbReference>
<feature type="domain" description="Enoyl reductase (ER)" evidence="1">
    <location>
        <begin position="12"/>
        <end position="330"/>
    </location>
</feature>
<dbReference type="PANTHER" id="PTHR45033">
    <property type="match status" value="1"/>
</dbReference>
<keyword evidence="3" id="KW-1185">Reference proteome</keyword>
<dbReference type="SUPFAM" id="SSF51735">
    <property type="entry name" value="NAD(P)-binding Rossmann-fold domains"/>
    <property type="match status" value="1"/>
</dbReference>
<name>A0A4Q7ZAG1_9GAMM</name>
<dbReference type="Proteomes" id="UP000292423">
    <property type="component" value="Unassembled WGS sequence"/>
</dbReference>
<evidence type="ECO:0000259" key="1">
    <source>
        <dbReference type="SMART" id="SM00829"/>
    </source>
</evidence>
<dbReference type="OrthoDB" id="9785812at2"/>
<dbReference type="Pfam" id="PF08240">
    <property type="entry name" value="ADH_N"/>
    <property type="match status" value="1"/>
</dbReference>
<dbReference type="SUPFAM" id="SSF50129">
    <property type="entry name" value="GroES-like"/>
    <property type="match status" value="1"/>
</dbReference>
<accession>A0A4Q7ZAG1</accession>
<evidence type="ECO:0000313" key="2">
    <source>
        <dbReference type="EMBL" id="RZU46873.1"/>
    </source>
</evidence>